<evidence type="ECO:0000313" key="8">
    <source>
        <dbReference type="Proteomes" id="UP000021816"/>
    </source>
</evidence>
<dbReference type="PROSITE" id="PS00550">
    <property type="entry name" value="HEMERYTHRINS"/>
    <property type="match status" value="1"/>
</dbReference>
<name>A0A011NZ42_9PROT</name>
<dbReference type="GO" id="GO:0043709">
    <property type="term" value="P:cell adhesion involved in single-species biofilm formation"/>
    <property type="evidence" value="ECO:0007669"/>
    <property type="project" value="TreeGrafter"/>
</dbReference>
<dbReference type="InterPro" id="IPR012312">
    <property type="entry name" value="Hemerythrin-like"/>
</dbReference>
<evidence type="ECO:0000256" key="3">
    <source>
        <dbReference type="ARBA" id="ARBA00022723"/>
    </source>
</evidence>
<evidence type="ECO:0000256" key="5">
    <source>
        <dbReference type="ARBA" id="ARBA00034247"/>
    </source>
</evidence>
<dbReference type="SUPFAM" id="SSF47188">
    <property type="entry name" value="Hemerythrin-like"/>
    <property type="match status" value="1"/>
</dbReference>
<dbReference type="AlphaFoldDB" id="A0A011NZ42"/>
<keyword evidence="7" id="KW-0548">Nucleotidyltransferase</keyword>
<dbReference type="CDD" id="cd12107">
    <property type="entry name" value="Hemerythrin"/>
    <property type="match status" value="1"/>
</dbReference>
<dbReference type="GO" id="GO:0052621">
    <property type="term" value="F:diguanylate cyclase activity"/>
    <property type="evidence" value="ECO:0007669"/>
    <property type="project" value="UniProtKB-EC"/>
</dbReference>
<dbReference type="EMBL" id="JEMX01000030">
    <property type="protein sequence ID" value="EXI80611.1"/>
    <property type="molecule type" value="Genomic_DNA"/>
</dbReference>
<comment type="similarity">
    <text evidence="1">Belongs to the hemerythrin family.</text>
</comment>
<dbReference type="NCBIfam" id="TIGR00254">
    <property type="entry name" value="GGDEF"/>
    <property type="match status" value="1"/>
</dbReference>
<evidence type="ECO:0000256" key="2">
    <source>
        <dbReference type="ARBA" id="ARBA00012528"/>
    </source>
</evidence>
<gene>
    <name evidence="7" type="primary">ydaM_2</name>
    <name evidence="7" type="ORF">AW10_01754</name>
</gene>
<dbReference type="InterPro" id="IPR012827">
    <property type="entry name" value="Hemerythrin_metal-bd"/>
</dbReference>
<keyword evidence="7" id="KW-0808">Transferase</keyword>
<dbReference type="GO" id="GO:0046872">
    <property type="term" value="F:metal ion binding"/>
    <property type="evidence" value="ECO:0007669"/>
    <property type="project" value="UniProtKB-KW"/>
</dbReference>
<proteinExistence type="inferred from homology"/>
<dbReference type="Gene3D" id="3.30.450.20">
    <property type="entry name" value="PAS domain"/>
    <property type="match status" value="1"/>
</dbReference>
<dbReference type="NCBIfam" id="TIGR02481">
    <property type="entry name" value="hemeryth_dom"/>
    <property type="match status" value="1"/>
</dbReference>
<comment type="catalytic activity">
    <reaction evidence="5">
        <text>2 GTP = 3',3'-c-di-GMP + 2 diphosphate</text>
        <dbReference type="Rhea" id="RHEA:24898"/>
        <dbReference type="ChEBI" id="CHEBI:33019"/>
        <dbReference type="ChEBI" id="CHEBI:37565"/>
        <dbReference type="ChEBI" id="CHEBI:58805"/>
        <dbReference type="EC" id="2.7.7.65"/>
    </reaction>
</comment>
<dbReference type="InterPro" id="IPR035938">
    <property type="entry name" value="Hemerythrin-like_sf"/>
</dbReference>
<accession>A0A011NZ42</accession>
<dbReference type="Gene3D" id="3.30.70.270">
    <property type="match status" value="1"/>
</dbReference>
<comment type="caution">
    <text evidence="7">The sequence shown here is derived from an EMBL/GenBank/DDBJ whole genome shotgun (WGS) entry which is preliminary data.</text>
</comment>
<dbReference type="Pfam" id="PF08448">
    <property type="entry name" value="PAS_4"/>
    <property type="match status" value="1"/>
</dbReference>
<dbReference type="Pfam" id="PF01814">
    <property type="entry name" value="Hemerythrin"/>
    <property type="match status" value="1"/>
</dbReference>
<keyword evidence="3" id="KW-0479">Metal-binding</keyword>
<dbReference type="PANTHER" id="PTHR45138">
    <property type="entry name" value="REGULATORY COMPONENTS OF SENSORY TRANSDUCTION SYSTEM"/>
    <property type="match status" value="1"/>
</dbReference>
<evidence type="ECO:0000256" key="1">
    <source>
        <dbReference type="ARBA" id="ARBA00010587"/>
    </source>
</evidence>
<evidence type="ECO:0000256" key="4">
    <source>
        <dbReference type="ARBA" id="ARBA00023004"/>
    </source>
</evidence>
<dbReference type="SUPFAM" id="SSF55073">
    <property type="entry name" value="Nucleotide cyclase"/>
    <property type="match status" value="1"/>
</dbReference>
<evidence type="ECO:0000313" key="7">
    <source>
        <dbReference type="EMBL" id="EXI80611.1"/>
    </source>
</evidence>
<dbReference type="EC" id="2.7.7.65" evidence="2"/>
<organism evidence="7 8">
    <name type="scientific">Candidatus Accumulibacter appositus</name>
    <dbReference type="NCBI Taxonomy" id="1454003"/>
    <lineage>
        <taxon>Bacteria</taxon>
        <taxon>Pseudomonadati</taxon>
        <taxon>Pseudomonadota</taxon>
        <taxon>Betaproteobacteria</taxon>
        <taxon>Candidatus Accumulibacter</taxon>
    </lineage>
</organism>
<keyword evidence="4" id="KW-0408">Iron</keyword>
<dbReference type="InterPro" id="IPR000160">
    <property type="entry name" value="GGDEF_dom"/>
</dbReference>
<dbReference type="Gene3D" id="1.20.120.50">
    <property type="entry name" value="Hemerythrin-like"/>
    <property type="match status" value="1"/>
</dbReference>
<dbReference type="PANTHER" id="PTHR45138:SF9">
    <property type="entry name" value="DIGUANYLATE CYCLASE DGCM-RELATED"/>
    <property type="match status" value="1"/>
</dbReference>
<dbReference type="InterPro" id="IPR050469">
    <property type="entry name" value="Diguanylate_Cyclase"/>
</dbReference>
<dbReference type="Pfam" id="PF00990">
    <property type="entry name" value="GGDEF"/>
    <property type="match status" value="1"/>
</dbReference>
<reference evidence="7 8" key="1">
    <citation type="submission" date="2014-02" db="EMBL/GenBank/DDBJ databases">
        <title>Expanding our view of genomic diversity in Candidatus Accumulibacter clades.</title>
        <authorList>
            <person name="Skennerton C.T."/>
            <person name="Barr J.J."/>
            <person name="Slater F.R."/>
            <person name="Bond P.L."/>
            <person name="Tyson G.W."/>
        </authorList>
    </citation>
    <scope>NUCLEOTIDE SEQUENCE [LARGE SCALE GENOMIC DNA]</scope>
    <source>
        <strain evidence="8">BA-92</strain>
    </source>
</reference>
<sequence>MIENDLLQGAVNDGVIQIAGLRSLLMSSGSGIGFGVKTLDGSYRVANPVLERLLHQKPGQVLGKSESELLPSAVLATLGPCDQQLLEGAAGTSEEVDLAVDAQPVRYLWLKLPVFDPGGKLQAIASLVYPYVAEQAPTAVQQTLDHLQQTNQQLQQTLVELEQVASTDKLTGIWNRRRLEDCVRREMERFQRYKHPLSLLVIDVDFFKTINDRYGHGTGDRVLQLLSTQLQDGLRGADSLARWGGEEFVILCPDTNKATATTLAERLRAQVANASFPEIGRLTISIAVAECEADESWAEWFQRADEALYRAKAEGRNRVHLAPGTGGHLAAEDGRVANFVHLVWRSAYECGNEDIDRGHRQLFSDANDLLAAILSEHGAESVNATVDKLLTDIRAHFAEEESVFVAAGFPDAAAHIAMHQQLIARALSMGDDYRAGKQSLGDVFQFLAHEVIAKHLLGADRKFFDHLQRKVSPAG</sequence>
<dbReference type="SUPFAM" id="SSF55785">
    <property type="entry name" value="PYP-like sensor domain (PAS domain)"/>
    <property type="match status" value="1"/>
</dbReference>
<dbReference type="PROSITE" id="PS50887">
    <property type="entry name" value="GGDEF"/>
    <property type="match status" value="1"/>
</dbReference>
<dbReference type="SMART" id="SM00267">
    <property type="entry name" value="GGDEF"/>
    <property type="match status" value="1"/>
</dbReference>
<protein>
    <recommendedName>
        <fullName evidence="2">diguanylate cyclase</fullName>
        <ecNumber evidence="2">2.7.7.65</ecNumber>
    </recommendedName>
</protein>
<dbReference type="InterPro" id="IPR013656">
    <property type="entry name" value="PAS_4"/>
</dbReference>
<feature type="domain" description="GGDEF" evidence="6">
    <location>
        <begin position="195"/>
        <end position="324"/>
    </location>
</feature>
<dbReference type="InterPro" id="IPR035965">
    <property type="entry name" value="PAS-like_dom_sf"/>
</dbReference>
<dbReference type="InterPro" id="IPR016131">
    <property type="entry name" value="Haemerythrin_Fe_BS"/>
</dbReference>
<dbReference type="Proteomes" id="UP000021816">
    <property type="component" value="Unassembled WGS sequence"/>
</dbReference>
<dbReference type="FunFam" id="3.30.70.270:FF:000001">
    <property type="entry name" value="Diguanylate cyclase domain protein"/>
    <property type="match status" value="1"/>
</dbReference>
<dbReference type="InterPro" id="IPR029787">
    <property type="entry name" value="Nucleotide_cyclase"/>
</dbReference>
<dbReference type="GO" id="GO:1902201">
    <property type="term" value="P:negative regulation of bacterial-type flagellum-dependent cell motility"/>
    <property type="evidence" value="ECO:0007669"/>
    <property type="project" value="TreeGrafter"/>
</dbReference>
<dbReference type="CDD" id="cd01949">
    <property type="entry name" value="GGDEF"/>
    <property type="match status" value="1"/>
</dbReference>
<dbReference type="InterPro" id="IPR043128">
    <property type="entry name" value="Rev_trsase/Diguanyl_cyclase"/>
</dbReference>
<dbReference type="STRING" id="1454003.AW10_01754"/>
<dbReference type="GO" id="GO:0005886">
    <property type="term" value="C:plasma membrane"/>
    <property type="evidence" value="ECO:0007669"/>
    <property type="project" value="TreeGrafter"/>
</dbReference>
<evidence type="ECO:0000259" key="6">
    <source>
        <dbReference type="PROSITE" id="PS50887"/>
    </source>
</evidence>
<dbReference type="PATRIC" id="fig|1454003.3.peg.1808"/>